<keyword evidence="4 5" id="KW-0472">Membrane</keyword>
<evidence type="ECO:0000256" key="4">
    <source>
        <dbReference type="ARBA" id="ARBA00023136"/>
    </source>
</evidence>
<dbReference type="GO" id="GO:0046873">
    <property type="term" value="F:metal ion transmembrane transporter activity"/>
    <property type="evidence" value="ECO:0007669"/>
    <property type="project" value="InterPro"/>
</dbReference>
<keyword evidence="3 5" id="KW-1133">Transmembrane helix</keyword>
<evidence type="ECO:0000256" key="3">
    <source>
        <dbReference type="ARBA" id="ARBA00022989"/>
    </source>
</evidence>
<dbReference type="Gene3D" id="1.20.58.340">
    <property type="entry name" value="Magnesium transport protein CorA, transmembrane region"/>
    <property type="match status" value="1"/>
</dbReference>
<accession>A0AAE0ICS3</accession>
<dbReference type="EMBL" id="JAUEDM010000003">
    <property type="protein sequence ID" value="KAK3322762.1"/>
    <property type="molecule type" value="Genomic_DNA"/>
</dbReference>
<comment type="caution">
    <text evidence="6">The sequence shown here is derived from an EMBL/GenBank/DDBJ whole genome shotgun (WGS) entry which is preliminary data.</text>
</comment>
<evidence type="ECO:0000313" key="6">
    <source>
        <dbReference type="EMBL" id="KAK3322762.1"/>
    </source>
</evidence>
<dbReference type="InterPro" id="IPR002523">
    <property type="entry name" value="MgTranspt_CorA/ZnTranspt_ZntB"/>
</dbReference>
<dbReference type="Pfam" id="PF01544">
    <property type="entry name" value="CorA"/>
    <property type="match status" value="1"/>
</dbReference>
<comment type="subcellular location">
    <subcellularLocation>
        <location evidence="1">Membrane</location>
        <topology evidence="1">Multi-pass membrane protein</topology>
    </subcellularLocation>
</comment>
<keyword evidence="2 5" id="KW-0812">Transmembrane</keyword>
<protein>
    <submittedName>
        <fullName evidence="6">Uncharacterized protein</fullName>
    </submittedName>
</protein>
<sequence length="143" mass="16310">MPIIGTADERPTGTEDETDHVDHVLKHSVYRTDTPSRPSTPDWWQDRVFDEDQKSLQQSLLRVQDDLVKPTINLLVMMYKSVAIRDTRLSLQLNASLGRLSWITFIFLPLTFFSGFFGMNVDLFAGDPFIKWYFIAAAALAGL</sequence>
<evidence type="ECO:0000256" key="1">
    <source>
        <dbReference type="ARBA" id="ARBA00004141"/>
    </source>
</evidence>
<evidence type="ECO:0000313" key="7">
    <source>
        <dbReference type="Proteomes" id="UP001283341"/>
    </source>
</evidence>
<name>A0AAE0ICS3_9PEZI</name>
<proteinExistence type="predicted"/>
<dbReference type="GO" id="GO:0016020">
    <property type="term" value="C:membrane"/>
    <property type="evidence" value="ECO:0007669"/>
    <property type="project" value="UniProtKB-SubCell"/>
</dbReference>
<evidence type="ECO:0000256" key="2">
    <source>
        <dbReference type="ARBA" id="ARBA00022692"/>
    </source>
</evidence>
<dbReference type="Proteomes" id="UP001283341">
    <property type="component" value="Unassembled WGS sequence"/>
</dbReference>
<reference evidence="6" key="1">
    <citation type="journal article" date="2023" name="Mol. Phylogenet. Evol.">
        <title>Genome-scale phylogeny and comparative genomics of the fungal order Sordariales.</title>
        <authorList>
            <person name="Hensen N."/>
            <person name="Bonometti L."/>
            <person name="Westerberg I."/>
            <person name="Brannstrom I.O."/>
            <person name="Guillou S."/>
            <person name="Cros-Aarteil S."/>
            <person name="Calhoun S."/>
            <person name="Haridas S."/>
            <person name="Kuo A."/>
            <person name="Mondo S."/>
            <person name="Pangilinan J."/>
            <person name="Riley R."/>
            <person name="LaButti K."/>
            <person name="Andreopoulos B."/>
            <person name="Lipzen A."/>
            <person name="Chen C."/>
            <person name="Yan M."/>
            <person name="Daum C."/>
            <person name="Ng V."/>
            <person name="Clum A."/>
            <person name="Steindorff A."/>
            <person name="Ohm R.A."/>
            <person name="Martin F."/>
            <person name="Silar P."/>
            <person name="Natvig D.O."/>
            <person name="Lalanne C."/>
            <person name="Gautier V."/>
            <person name="Ament-Velasquez S.L."/>
            <person name="Kruys A."/>
            <person name="Hutchinson M.I."/>
            <person name="Powell A.J."/>
            <person name="Barry K."/>
            <person name="Miller A.N."/>
            <person name="Grigoriev I.V."/>
            <person name="Debuchy R."/>
            <person name="Gladieux P."/>
            <person name="Hiltunen Thoren M."/>
            <person name="Johannesson H."/>
        </authorList>
    </citation>
    <scope>NUCLEOTIDE SEQUENCE</scope>
    <source>
        <strain evidence="6">CBS 118394</strain>
    </source>
</reference>
<dbReference type="InterPro" id="IPR045863">
    <property type="entry name" value="CorA_TM1_TM2"/>
</dbReference>
<evidence type="ECO:0000256" key="5">
    <source>
        <dbReference type="SAM" id="Phobius"/>
    </source>
</evidence>
<dbReference type="AlphaFoldDB" id="A0AAE0ICS3"/>
<feature type="transmembrane region" description="Helical" evidence="5">
    <location>
        <begin position="100"/>
        <end position="119"/>
    </location>
</feature>
<dbReference type="SUPFAM" id="SSF144083">
    <property type="entry name" value="Magnesium transport protein CorA, transmembrane region"/>
    <property type="match status" value="1"/>
</dbReference>
<organism evidence="6 7">
    <name type="scientific">Apodospora peruviana</name>
    <dbReference type="NCBI Taxonomy" id="516989"/>
    <lineage>
        <taxon>Eukaryota</taxon>
        <taxon>Fungi</taxon>
        <taxon>Dikarya</taxon>
        <taxon>Ascomycota</taxon>
        <taxon>Pezizomycotina</taxon>
        <taxon>Sordariomycetes</taxon>
        <taxon>Sordariomycetidae</taxon>
        <taxon>Sordariales</taxon>
        <taxon>Lasiosphaeriaceae</taxon>
        <taxon>Apodospora</taxon>
    </lineage>
</organism>
<reference evidence="6" key="2">
    <citation type="submission" date="2023-06" db="EMBL/GenBank/DDBJ databases">
        <authorList>
            <consortium name="Lawrence Berkeley National Laboratory"/>
            <person name="Haridas S."/>
            <person name="Hensen N."/>
            <person name="Bonometti L."/>
            <person name="Westerberg I."/>
            <person name="Brannstrom I.O."/>
            <person name="Guillou S."/>
            <person name="Cros-Aarteil S."/>
            <person name="Calhoun S."/>
            <person name="Kuo A."/>
            <person name="Mondo S."/>
            <person name="Pangilinan J."/>
            <person name="Riley R."/>
            <person name="Labutti K."/>
            <person name="Andreopoulos B."/>
            <person name="Lipzen A."/>
            <person name="Chen C."/>
            <person name="Yanf M."/>
            <person name="Daum C."/>
            <person name="Ng V."/>
            <person name="Clum A."/>
            <person name="Steindorff A."/>
            <person name="Ohm R."/>
            <person name="Martin F."/>
            <person name="Silar P."/>
            <person name="Natvig D."/>
            <person name="Lalanne C."/>
            <person name="Gautier V."/>
            <person name="Ament-Velasquez S.L."/>
            <person name="Kruys A."/>
            <person name="Hutchinson M.I."/>
            <person name="Powell A.J."/>
            <person name="Barry K."/>
            <person name="Miller A.N."/>
            <person name="Grigoriev I.V."/>
            <person name="Debuchy R."/>
            <person name="Gladieux P."/>
            <person name="Thoren M.H."/>
            <person name="Johannesson H."/>
        </authorList>
    </citation>
    <scope>NUCLEOTIDE SEQUENCE</scope>
    <source>
        <strain evidence="6">CBS 118394</strain>
    </source>
</reference>
<gene>
    <name evidence="6" type="ORF">B0H66DRAFT_620536</name>
</gene>
<keyword evidence="7" id="KW-1185">Reference proteome</keyword>